<keyword evidence="10" id="KW-1185">Reference proteome</keyword>
<gene>
    <name evidence="9" type="ORF">FB567DRAFT_466502</name>
</gene>
<dbReference type="InterPro" id="IPR050984">
    <property type="entry name" value="Gfo/Idh/MocA_domain"/>
</dbReference>
<dbReference type="InterPro" id="IPR055170">
    <property type="entry name" value="GFO_IDH_MocA-like_dom"/>
</dbReference>
<proteinExistence type="inferred from homology"/>
<dbReference type="Pfam" id="PF22725">
    <property type="entry name" value="GFO_IDH_MocA_C3"/>
    <property type="match status" value="1"/>
</dbReference>
<comment type="caution">
    <text evidence="9">The sequence shown here is derived from an EMBL/GenBank/DDBJ whole genome shotgun (WGS) entry which is preliminary data.</text>
</comment>
<dbReference type="Gene3D" id="3.30.360.10">
    <property type="entry name" value="Dihydrodipicolinate Reductase, domain 2"/>
    <property type="match status" value="1"/>
</dbReference>
<dbReference type="GO" id="GO:0047837">
    <property type="term" value="F:D-xylose 1-dehydrogenase (NADP+) activity"/>
    <property type="evidence" value="ECO:0007669"/>
    <property type="project" value="UniProtKB-EC"/>
</dbReference>
<evidence type="ECO:0000256" key="5">
    <source>
        <dbReference type="ARBA" id="ARBA00049233"/>
    </source>
</evidence>
<dbReference type="Gene3D" id="3.40.50.720">
    <property type="entry name" value="NAD(P)-binding Rossmann-like Domain"/>
    <property type="match status" value="1"/>
</dbReference>
<accession>A0A8K0R9F3</accession>
<dbReference type="PANTHER" id="PTHR22604">
    <property type="entry name" value="OXIDOREDUCTASES"/>
    <property type="match status" value="1"/>
</dbReference>
<protein>
    <recommendedName>
        <fullName evidence="3">D-xylose 1-dehydrogenase (NADP(+), D-xylono-1,5-lactone-forming)</fullName>
        <ecNumber evidence="3">1.1.1.179</ecNumber>
    </recommendedName>
    <alternativeName>
        <fullName evidence="4">D-xylose-NADP dehydrogenase</fullName>
    </alternativeName>
</protein>
<feature type="domain" description="GFO/IDH/MocA-like oxidoreductase" evidence="8">
    <location>
        <begin position="148"/>
        <end position="282"/>
    </location>
</feature>
<organism evidence="9 10">
    <name type="scientific">Paraphoma chrysanthemicola</name>
    <dbReference type="NCBI Taxonomy" id="798071"/>
    <lineage>
        <taxon>Eukaryota</taxon>
        <taxon>Fungi</taxon>
        <taxon>Dikarya</taxon>
        <taxon>Ascomycota</taxon>
        <taxon>Pezizomycotina</taxon>
        <taxon>Dothideomycetes</taxon>
        <taxon>Pleosporomycetidae</taxon>
        <taxon>Pleosporales</taxon>
        <taxon>Pleosporineae</taxon>
        <taxon>Phaeosphaeriaceae</taxon>
        <taxon>Paraphoma</taxon>
    </lineage>
</organism>
<dbReference type="EMBL" id="JAGMVJ010000006">
    <property type="protein sequence ID" value="KAH7089457.1"/>
    <property type="molecule type" value="Genomic_DNA"/>
</dbReference>
<comment type="catalytic activity">
    <reaction evidence="5">
        <text>D-xylose + NADP(+) = D-xylono-1,5-lactone + NADPH + H(+)</text>
        <dbReference type="Rhea" id="RHEA:22000"/>
        <dbReference type="ChEBI" id="CHEBI:15378"/>
        <dbReference type="ChEBI" id="CHEBI:15867"/>
        <dbReference type="ChEBI" id="CHEBI:53455"/>
        <dbReference type="ChEBI" id="CHEBI:57783"/>
        <dbReference type="ChEBI" id="CHEBI:58349"/>
        <dbReference type="EC" id="1.1.1.179"/>
    </reaction>
</comment>
<dbReference type="SUPFAM" id="SSF55347">
    <property type="entry name" value="Glyceraldehyde-3-phosphate dehydrogenase-like, C-terminal domain"/>
    <property type="match status" value="1"/>
</dbReference>
<feature type="compositionally biased region" description="Polar residues" evidence="6">
    <location>
        <begin position="293"/>
        <end position="304"/>
    </location>
</feature>
<evidence type="ECO:0000259" key="7">
    <source>
        <dbReference type="Pfam" id="PF01408"/>
    </source>
</evidence>
<evidence type="ECO:0000256" key="6">
    <source>
        <dbReference type="SAM" id="MobiDB-lite"/>
    </source>
</evidence>
<reference evidence="9" key="1">
    <citation type="journal article" date="2021" name="Nat. Commun.">
        <title>Genetic determinants of endophytism in the Arabidopsis root mycobiome.</title>
        <authorList>
            <person name="Mesny F."/>
            <person name="Miyauchi S."/>
            <person name="Thiergart T."/>
            <person name="Pickel B."/>
            <person name="Atanasova L."/>
            <person name="Karlsson M."/>
            <person name="Huettel B."/>
            <person name="Barry K.W."/>
            <person name="Haridas S."/>
            <person name="Chen C."/>
            <person name="Bauer D."/>
            <person name="Andreopoulos W."/>
            <person name="Pangilinan J."/>
            <person name="LaButti K."/>
            <person name="Riley R."/>
            <person name="Lipzen A."/>
            <person name="Clum A."/>
            <person name="Drula E."/>
            <person name="Henrissat B."/>
            <person name="Kohler A."/>
            <person name="Grigoriev I.V."/>
            <person name="Martin F.M."/>
            <person name="Hacquard S."/>
        </authorList>
    </citation>
    <scope>NUCLEOTIDE SEQUENCE</scope>
    <source>
        <strain evidence="9">MPI-SDFR-AT-0120</strain>
    </source>
</reference>
<evidence type="ECO:0000256" key="4">
    <source>
        <dbReference type="ARBA" id="ARBA00042988"/>
    </source>
</evidence>
<evidence type="ECO:0000256" key="3">
    <source>
        <dbReference type="ARBA" id="ARBA00038984"/>
    </source>
</evidence>
<sequence>MSSEPFTLRWGILATGGIAKTFTKDVLIDPKTRDVHDVRHEIVAAASSTSASRAQDFLNDLKAPSSAKAYGSYKELVNDPNVDIIYVATPHSHHYQHARLALEAGKHVLIEKPVTVNVEQFAILQDLAKKKERFMMEAVWTRFFPLSREVVDFISQGKLGEIKRVFADFSFWNDVEKEFGTSHRMVNMDLAGGALLDLGIYSLTWLFQAIYHTKPEGERKTPSVVSAVDKYKDTGCDEQTTVLLNFGGCHGVATTSIRVASTPNAEHNTQDDIRIQGTLGDLTVNYAPRPRTYTLTPASSSSRGTPGGFKHETKEFDDGPGGGHGMFWEADECARCVRDGKLQSEVISWKESEEVLRVMDEVRKQHDIVYPGGLEKTEYPLDGFGL</sequence>
<evidence type="ECO:0000313" key="9">
    <source>
        <dbReference type="EMBL" id="KAH7089457.1"/>
    </source>
</evidence>
<dbReference type="OrthoDB" id="2129491at2759"/>
<keyword evidence="2" id="KW-0560">Oxidoreductase</keyword>
<dbReference type="GO" id="GO:0000166">
    <property type="term" value="F:nucleotide binding"/>
    <property type="evidence" value="ECO:0007669"/>
    <property type="project" value="InterPro"/>
</dbReference>
<dbReference type="EC" id="1.1.1.179" evidence="3"/>
<dbReference type="PANTHER" id="PTHR22604:SF115">
    <property type="entry name" value="DIHYDRODIOL DEHYDROGENASE, PUTATIVE (AFU_ORTHOLOGUE AFUA_1G07520)-RELATED"/>
    <property type="match status" value="1"/>
</dbReference>
<dbReference type="AlphaFoldDB" id="A0A8K0R9F3"/>
<dbReference type="InterPro" id="IPR036291">
    <property type="entry name" value="NAD(P)-bd_dom_sf"/>
</dbReference>
<comment type="similarity">
    <text evidence="1">Belongs to the Gfo/Idh/MocA family.</text>
</comment>
<evidence type="ECO:0000256" key="1">
    <source>
        <dbReference type="ARBA" id="ARBA00010928"/>
    </source>
</evidence>
<dbReference type="SUPFAM" id="SSF51735">
    <property type="entry name" value="NAD(P)-binding Rossmann-fold domains"/>
    <property type="match status" value="1"/>
</dbReference>
<evidence type="ECO:0000259" key="8">
    <source>
        <dbReference type="Pfam" id="PF22725"/>
    </source>
</evidence>
<evidence type="ECO:0000313" key="10">
    <source>
        <dbReference type="Proteomes" id="UP000813461"/>
    </source>
</evidence>
<dbReference type="InterPro" id="IPR000683">
    <property type="entry name" value="Gfo/Idh/MocA-like_OxRdtase_N"/>
</dbReference>
<feature type="region of interest" description="Disordered" evidence="6">
    <location>
        <begin position="293"/>
        <end position="313"/>
    </location>
</feature>
<dbReference type="Pfam" id="PF01408">
    <property type="entry name" value="GFO_IDH_MocA"/>
    <property type="match status" value="1"/>
</dbReference>
<evidence type="ECO:0000256" key="2">
    <source>
        <dbReference type="ARBA" id="ARBA00023002"/>
    </source>
</evidence>
<name>A0A8K0R9F3_9PLEO</name>
<dbReference type="Proteomes" id="UP000813461">
    <property type="component" value="Unassembled WGS sequence"/>
</dbReference>
<feature type="domain" description="Gfo/Idh/MocA-like oxidoreductase N-terminal" evidence="7">
    <location>
        <begin position="9"/>
        <end position="136"/>
    </location>
</feature>